<dbReference type="EMBL" id="KQ983227">
    <property type="protein sequence ID" value="KYQ46496.1"/>
    <property type="molecule type" value="Genomic_DNA"/>
</dbReference>
<dbReference type="Proteomes" id="UP000075809">
    <property type="component" value="Unassembled WGS sequence"/>
</dbReference>
<organism evidence="1 2">
    <name type="scientific">Mycetomoellerius zeteki</name>
    <dbReference type="NCBI Taxonomy" id="64791"/>
    <lineage>
        <taxon>Eukaryota</taxon>
        <taxon>Metazoa</taxon>
        <taxon>Ecdysozoa</taxon>
        <taxon>Arthropoda</taxon>
        <taxon>Hexapoda</taxon>
        <taxon>Insecta</taxon>
        <taxon>Pterygota</taxon>
        <taxon>Neoptera</taxon>
        <taxon>Endopterygota</taxon>
        <taxon>Hymenoptera</taxon>
        <taxon>Apocrita</taxon>
        <taxon>Aculeata</taxon>
        <taxon>Formicoidea</taxon>
        <taxon>Formicidae</taxon>
        <taxon>Myrmicinae</taxon>
        <taxon>Mycetomoellerius</taxon>
    </lineage>
</organism>
<accession>A0A151WF98</accession>
<keyword evidence="2" id="KW-1185">Reference proteome</keyword>
<gene>
    <name evidence="1" type="ORF">ALC60_14593</name>
</gene>
<dbReference type="AlphaFoldDB" id="A0A151WF98"/>
<name>A0A151WF98_9HYME</name>
<reference evidence="1 2" key="1">
    <citation type="submission" date="2015-09" db="EMBL/GenBank/DDBJ databases">
        <title>Trachymyrmex zeteki WGS genome.</title>
        <authorList>
            <person name="Nygaard S."/>
            <person name="Hu H."/>
            <person name="Boomsma J."/>
            <person name="Zhang G."/>
        </authorList>
    </citation>
    <scope>NUCLEOTIDE SEQUENCE [LARGE SCALE GENOMIC DNA]</scope>
    <source>
        <strain evidence="1">Tzet28-1</strain>
        <tissue evidence="1">Whole body</tissue>
    </source>
</reference>
<evidence type="ECO:0000313" key="1">
    <source>
        <dbReference type="EMBL" id="KYQ46496.1"/>
    </source>
</evidence>
<proteinExistence type="predicted"/>
<evidence type="ECO:0000313" key="2">
    <source>
        <dbReference type="Proteomes" id="UP000075809"/>
    </source>
</evidence>
<protein>
    <submittedName>
        <fullName evidence="1">Uncharacterized protein</fullName>
    </submittedName>
</protein>
<sequence length="140" mass="15777">MEFHDGDANVEVAPEVAENGGRLAGGEAPIWVLGQRPQRQPRARWHDDNRKLDYNLREISSASLLENRSGSLLLPRPSSCLFGVLATLFVNYLVIECEEAESHRALKSADCLTVRSMRDFLRPLLQALLREHVTGNRLRT</sequence>